<keyword evidence="3" id="KW-1185">Reference proteome</keyword>
<reference evidence="2 3" key="1">
    <citation type="submission" date="2019-09" db="EMBL/GenBank/DDBJ databases">
        <title>A chromosome-level genome assembly of the Chinese tupelo Nyssa sinensis.</title>
        <authorList>
            <person name="Yang X."/>
            <person name="Kang M."/>
            <person name="Yang Y."/>
            <person name="Xiong H."/>
            <person name="Wang M."/>
            <person name="Zhang Z."/>
            <person name="Wang Z."/>
            <person name="Wu H."/>
            <person name="Ma T."/>
            <person name="Liu J."/>
            <person name="Xi Z."/>
        </authorList>
    </citation>
    <scope>NUCLEOTIDE SEQUENCE [LARGE SCALE GENOMIC DNA]</scope>
    <source>
        <strain evidence="2">J267</strain>
        <tissue evidence="2">Leaf</tissue>
    </source>
</reference>
<dbReference type="PANTHER" id="PTHR36766">
    <property type="entry name" value="PLANT BROAD-SPECTRUM MILDEW RESISTANCE PROTEIN RPW8"/>
    <property type="match status" value="1"/>
</dbReference>
<evidence type="ECO:0000313" key="2">
    <source>
        <dbReference type="EMBL" id="KAA8515636.1"/>
    </source>
</evidence>
<evidence type="ECO:0000256" key="1">
    <source>
        <dbReference type="ARBA" id="ARBA00022821"/>
    </source>
</evidence>
<accession>A0A5J4ZD19</accession>
<evidence type="ECO:0008006" key="4">
    <source>
        <dbReference type="Google" id="ProtNLM"/>
    </source>
</evidence>
<keyword evidence="1" id="KW-0611">Plant defense</keyword>
<protein>
    <recommendedName>
        <fullName evidence="4">NB-ARC domain-containing protein</fullName>
    </recommendedName>
</protein>
<dbReference type="Gene3D" id="3.80.10.10">
    <property type="entry name" value="Ribonuclease Inhibitor"/>
    <property type="match status" value="1"/>
</dbReference>
<dbReference type="InterPro" id="IPR032675">
    <property type="entry name" value="LRR_dom_sf"/>
</dbReference>
<dbReference type="GO" id="GO:0006952">
    <property type="term" value="P:defense response"/>
    <property type="evidence" value="ECO:0007669"/>
    <property type="project" value="UniProtKB-KW"/>
</dbReference>
<name>A0A5J4ZD19_9ASTE</name>
<proteinExistence type="predicted"/>
<dbReference type="Proteomes" id="UP000325577">
    <property type="component" value="Linkage Group LG9"/>
</dbReference>
<sequence>MPPSDWRLHELTSLRELTLDVGCPDLVSFQELMLPTSLTSFSITELLNLETLSNGLQNLTSLEKLQIKHCPKIKFLPREELLAGLSVLIIRHCHMLEECREMEMGKRRGGGLTIAPDLQQGVCTNLI</sequence>
<gene>
    <name evidence="2" type="ORF">F0562_018753</name>
</gene>
<evidence type="ECO:0000313" key="3">
    <source>
        <dbReference type="Proteomes" id="UP000325577"/>
    </source>
</evidence>
<dbReference type="AlphaFoldDB" id="A0A5J4ZD19"/>
<dbReference type="PANTHER" id="PTHR36766:SF61">
    <property type="entry name" value="NB-ARC DOMAIN DISEASE RESISTANCE PROTEIN"/>
    <property type="match status" value="1"/>
</dbReference>
<organism evidence="2 3">
    <name type="scientific">Nyssa sinensis</name>
    <dbReference type="NCBI Taxonomy" id="561372"/>
    <lineage>
        <taxon>Eukaryota</taxon>
        <taxon>Viridiplantae</taxon>
        <taxon>Streptophyta</taxon>
        <taxon>Embryophyta</taxon>
        <taxon>Tracheophyta</taxon>
        <taxon>Spermatophyta</taxon>
        <taxon>Magnoliopsida</taxon>
        <taxon>eudicotyledons</taxon>
        <taxon>Gunneridae</taxon>
        <taxon>Pentapetalae</taxon>
        <taxon>asterids</taxon>
        <taxon>Cornales</taxon>
        <taxon>Nyssaceae</taxon>
        <taxon>Nyssa</taxon>
    </lineage>
</organism>
<dbReference type="EMBL" id="CM018052">
    <property type="protein sequence ID" value="KAA8515636.1"/>
    <property type="molecule type" value="Genomic_DNA"/>
</dbReference>
<dbReference type="SUPFAM" id="SSF52058">
    <property type="entry name" value="L domain-like"/>
    <property type="match status" value="1"/>
</dbReference>
<dbReference type="OrthoDB" id="26890at2759"/>